<organism evidence="1 2">
    <name type="scientific">Clunio marinus</name>
    <dbReference type="NCBI Taxonomy" id="568069"/>
    <lineage>
        <taxon>Eukaryota</taxon>
        <taxon>Metazoa</taxon>
        <taxon>Ecdysozoa</taxon>
        <taxon>Arthropoda</taxon>
        <taxon>Hexapoda</taxon>
        <taxon>Insecta</taxon>
        <taxon>Pterygota</taxon>
        <taxon>Neoptera</taxon>
        <taxon>Endopterygota</taxon>
        <taxon>Diptera</taxon>
        <taxon>Nematocera</taxon>
        <taxon>Chironomoidea</taxon>
        <taxon>Chironomidae</taxon>
        <taxon>Clunio</taxon>
    </lineage>
</organism>
<dbReference type="EMBL" id="CVRI01000037">
    <property type="protein sequence ID" value="CRK93423.1"/>
    <property type="molecule type" value="Genomic_DNA"/>
</dbReference>
<name>A0A1J1HZ89_9DIPT</name>
<gene>
    <name evidence="1" type="ORF">CLUMA_CG006959</name>
</gene>
<evidence type="ECO:0000313" key="1">
    <source>
        <dbReference type="EMBL" id="CRK93423.1"/>
    </source>
</evidence>
<accession>A0A1J1HZ89</accession>
<dbReference type="Proteomes" id="UP000183832">
    <property type="component" value="Unassembled WGS sequence"/>
</dbReference>
<protein>
    <submittedName>
        <fullName evidence="1">CLUMA_CG006959, isoform A</fullName>
    </submittedName>
</protein>
<proteinExistence type="predicted"/>
<keyword evidence="2" id="KW-1185">Reference proteome</keyword>
<dbReference type="AlphaFoldDB" id="A0A1J1HZ89"/>
<reference evidence="1 2" key="1">
    <citation type="submission" date="2015-04" db="EMBL/GenBank/DDBJ databases">
        <authorList>
            <person name="Syromyatnikov M.Y."/>
            <person name="Popov V.N."/>
        </authorList>
    </citation>
    <scope>NUCLEOTIDE SEQUENCE [LARGE SCALE GENOMIC DNA]</scope>
</reference>
<sequence length="69" mass="8037">MFNNSNKVLLETETCTEHDREKFQFFFSTIVFTTKSEIRFWLQQKIGSSYGVVVHRTLEKAPFSELSAG</sequence>
<evidence type="ECO:0000313" key="2">
    <source>
        <dbReference type="Proteomes" id="UP000183832"/>
    </source>
</evidence>